<evidence type="ECO:0000256" key="2">
    <source>
        <dbReference type="ARBA" id="ARBA00022475"/>
    </source>
</evidence>
<evidence type="ECO:0000256" key="5">
    <source>
        <dbReference type="ARBA" id="ARBA00023136"/>
    </source>
</evidence>
<keyword evidence="9" id="KW-1185">Reference proteome</keyword>
<dbReference type="InterPro" id="IPR017850">
    <property type="entry name" value="Alkaline_phosphatase_core_sf"/>
</dbReference>
<dbReference type="Proteomes" id="UP000243507">
    <property type="component" value="Unassembled WGS sequence"/>
</dbReference>
<dbReference type="PANTHER" id="PTHR47371:SF3">
    <property type="entry name" value="PHOSPHOGLYCEROL TRANSFERASE I"/>
    <property type="match status" value="1"/>
</dbReference>
<feature type="domain" description="Sulfatase N-terminal" evidence="7">
    <location>
        <begin position="209"/>
        <end position="498"/>
    </location>
</feature>
<keyword evidence="2" id="KW-1003">Cell membrane</keyword>
<feature type="transmembrane region" description="Helical" evidence="6">
    <location>
        <begin position="21"/>
        <end position="39"/>
    </location>
</feature>
<proteinExistence type="predicted"/>
<dbReference type="Pfam" id="PF00884">
    <property type="entry name" value="Sulfatase"/>
    <property type="match status" value="1"/>
</dbReference>
<evidence type="ECO:0000256" key="6">
    <source>
        <dbReference type="SAM" id="Phobius"/>
    </source>
</evidence>
<dbReference type="EMBL" id="NTJD01000008">
    <property type="protein sequence ID" value="PCD76016.1"/>
    <property type="molecule type" value="Genomic_DNA"/>
</dbReference>
<evidence type="ECO:0000256" key="3">
    <source>
        <dbReference type="ARBA" id="ARBA00022692"/>
    </source>
</evidence>
<keyword evidence="3 6" id="KW-0812">Transmembrane</keyword>
<name>A0A2A4CPG6_9RHOB</name>
<dbReference type="AlphaFoldDB" id="A0A2A4CPG6"/>
<dbReference type="CDD" id="cd16015">
    <property type="entry name" value="LTA_synthase"/>
    <property type="match status" value="1"/>
</dbReference>
<accession>A0A2A4CPG6</accession>
<dbReference type="GO" id="GO:0005886">
    <property type="term" value="C:plasma membrane"/>
    <property type="evidence" value="ECO:0007669"/>
    <property type="project" value="UniProtKB-SubCell"/>
</dbReference>
<protein>
    <recommendedName>
        <fullName evidence="7">Sulfatase N-terminal domain-containing protein</fullName>
    </recommendedName>
</protein>
<evidence type="ECO:0000259" key="7">
    <source>
        <dbReference type="Pfam" id="PF00884"/>
    </source>
</evidence>
<sequence>MTAADRSSKTAVPTRARLARALSVLVIGAFAIGWIIPYLRLPAPIAFGAVIVSFILTLSWLLPAWRLPSQRPRAFLIPALLLLLGLILLLPFSFMREAFGTGDVGNLLMTLSENRAPDMLAVGFDGFASTILRYLAMLGLIAAAGYILSASHRIHRNVIAIVALATLSASPISRYLFELIVPNPLHASIAPASSVVPPEILHRPAQKKNVIIFYLESLERNYRDLPATREAFAALADLENRGLALTNIGQVSGTNFTSGGIVASQCGVPLVPRGVFSVDRQNTENADKLPEFKDFLTSTQCLGDLLGAEGYATSYLNGSDLAIYSKGAFFQSHGYQRVRGLSSFEGWENEPRRNIWGMNDDLLFERLTDELRRLAAAGQPFLLSTLTLATHGPDAYLSQDCAPAPEGESNIPPAIACTGRRVQAFLAEIDRLGLSENTVILIQSDHLAFRNTLDDALSEMEDSRRNFVTILGAGQTGQIERAGAMIDVYPTLLELLGYRLRDGKANMGQSLLSPAPTLVERFGVEDVSTAFSGNVELQRRLWLE</sequence>
<comment type="caution">
    <text evidence="8">The sequence shown here is derived from an EMBL/GenBank/DDBJ whole genome shotgun (WGS) entry which is preliminary data.</text>
</comment>
<evidence type="ECO:0000313" key="8">
    <source>
        <dbReference type="EMBL" id="PCD76016.1"/>
    </source>
</evidence>
<feature type="transmembrane region" description="Helical" evidence="6">
    <location>
        <begin position="45"/>
        <end position="62"/>
    </location>
</feature>
<evidence type="ECO:0000256" key="4">
    <source>
        <dbReference type="ARBA" id="ARBA00022989"/>
    </source>
</evidence>
<dbReference type="OrthoDB" id="9760224at2"/>
<evidence type="ECO:0000256" key="1">
    <source>
        <dbReference type="ARBA" id="ARBA00004651"/>
    </source>
</evidence>
<organism evidence="8 9">
    <name type="scientific">Pseudothioclava arenosa</name>
    <dbReference type="NCBI Taxonomy" id="1795308"/>
    <lineage>
        <taxon>Bacteria</taxon>
        <taxon>Pseudomonadati</taxon>
        <taxon>Pseudomonadota</taxon>
        <taxon>Alphaproteobacteria</taxon>
        <taxon>Rhodobacterales</taxon>
        <taxon>Paracoccaceae</taxon>
        <taxon>Pseudothioclava</taxon>
    </lineage>
</organism>
<evidence type="ECO:0000313" key="9">
    <source>
        <dbReference type="Proteomes" id="UP000243507"/>
    </source>
</evidence>
<keyword evidence="5 6" id="KW-0472">Membrane</keyword>
<dbReference type="Gene3D" id="3.40.720.10">
    <property type="entry name" value="Alkaline Phosphatase, subunit A"/>
    <property type="match status" value="1"/>
</dbReference>
<dbReference type="InterPro" id="IPR050448">
    <property type="entry name" value="OpgB/LTA_synthase_biosynth"/>
</dbReference>
<dbReference type="PANTHER" id="PTHR47371">
    <property type="entry name" value="LIPOTEICHOIC ACID SYNTHASE"/>
    <property type="match status" value="1"/>
</dbReference>
<dbReference type="SUPFAM" id="SSF53649">
    <property type="entry name" value="Alkaline phosphatase-like"/>
    <property type="match status" value="1"/>
</dbReference>
<feature type="transmembrane region" description="Helical" evidence="6">
    <location>
        <begin position="131"/>
        <end position="151"/>
    </location>
</feature>
<comment type="subcellular location">
    <subcellularLocation>
        <location evidence="1">Cell membrane</location>
        <topology evidence="1">Multi-pass membrane protein</topology>
    </subcellularLocation>
</comment>
<feature type="transmembrane region" description="Helical" evidence="6">
    <location>
        <begin position="158"/>
        <end position="177"/>
    </location>
</feature>
<keyword evidence="4 6" id="KW-1133">Transmembrane helix</keyword>
<gene>
    <name evidence="8" type="ORF">CLN94_11030</name>
</gene>
<dbReference type="InterPro" id="IPR000917">
    <property type="entry name" value="Sulfatase_N"/>
</dbReference>
<reference evidence="8 9" key="1">
    <citation type="submission" date="2017-09" db="EMBL/GenBank/DDBJ databases">
        <title>A multilocus sequence analysis scheme for characterization of bacteria in the genus Thioclava.</title>
        <authorList>
            <person name="Liu Y."/>
            <person name="Shao Z."/>
        </authorList>
    </citation>
    <scope>NUCLEOTIDE SEQUENCE [LARGE SCALE GENOMIC DNA]</scope>
    <source>
        <strain evidence="8 9">CAU 1312</strain>
    </source>
</reference>
<feature type="transmembrane region" description="Helical" evidence="6">
    <location>
        <begin position="74"/>
        <end position="94"/>
    </location>
</feature>